<reference evidence="1 2" key="1">
    <citation type="submission" date="2015-10" db="EMBL/GenBank/DDBJ databases">
        <authorList>
            <person name="Gilbert D.G."/>
        </authorList>
    </citation>
    <scope>NUCLEOTIDE SEQUENCE [LARGE SCALE GENOMIC DNA]</scope>
    <source>
        <strain evidence="1 2">ChDC F311</strain>
    </source>
</reference>
<dbReference type="PROSITE" id="PS51257">
    <property type="entry name" value="PROKAR_LIPOPROTEIN"/>
    <property type="match status" value="1"/>
</dbReference>
<name>A0A101K4X8_FUSNC</name>
<dbReference type="AlphaFoldDB" id="A0A101K4X8"/>
<sequence length="171" mass="19890">MKKILIILTFIFLTACTNTEYTYSPKNYKNSDISILASLIESDNESSPLSYIWIYDLRNHYRNRERESYHNVKILSSKIKITNNGKEYIIRTEPNSDHIYVYKQGVIITGDFTAYIGQIQLDNGKIIDIPPLKFEKNIKIEKYSGLDDAFSKGVPRKEIFSGTVEDYKKQK</sequence>
<protein>
    <recommendedName>
        <fullName evidence="3">Lipoprotein</fullName>
    </recommendedName>
</protein>
<evidence type="ECO:0008006" key="3">
    <source>
        <dbReference type="Google" id="ProtNLM"/>
    </source>
</evidence>
<organism evidence="1 2">
    <name type="scientific">Fusobacterium nucleatum subsp. nucleatum</name>
    <dbReference type="NCBI Taxonomy" id="76856"/>
    <lineage>
        <taxon>Bacteria</taxon>
        <taxon>Fusobacteriati</taxon>
        <taxon>Fusobacteriota</taxon>
        <taxon>Fusobacteriia</taxon>
        <taxon>Fusobacteriales</taxon>
        <taxon>Fusobacteriaceae</taxon>
        <taxon>Fusobacterium</taxon>
    </lineage>
</organism>
<proteinExistence type="predicted"/>
<comment type="caution">
    <text evidence="1">The sequence shown here is derived from an EMBL/GenBank/DDBJ whole genome shotgun (WGS) entry which is preliminary data.</text>
</comment>
<accession>A0A101K4X8</accession>
<evidence type="ECO:0000313" key="1">
    <source>
        <dbReference type="EMBL" id="KUL97603.1"/>
    </source>
</evidence>
<dbReference type="EMBL" id="LMVH01000003">
    <property type="protein sequence ID" value="KUL97603.1"/>
    <property type="molecule type" value="Genomic_DNA"/>
</dbReference>
<dbReference type="Proteomes" id="UP000054800">
    <property type="component" value="Unassembled WGS sequence"/>
</dbReference>
<gene>
    <name evidence="1" type="ORF">RO03_11430</name>
</gene>
<dbReference type="GeneID" id="79782883"/>
<dbReference type="RefSeq" id="WP_029597871.1">
    <property type="nucleotide sequence ID" value="NZ_CP022122.1"/>
</dbReference>
<dbReference type="OrthoDB" id="89996at2"/>
<evidence type="ECO:0000313" key="2">
    <source>
        <dbReference type="Proteomes" id="UP000054800"/>
    </source>
</evidence>